<name>A0A6P3ZZA4_ZIZJJ</name>
<gene>
    <name evidence="4" type="primary">LOC107422664</name>
</gene>
<dbReference type="InterPro" id="IPR021410">
    <property type="entry name" value="FAF"/>
</dbReference>
<evidence type="ECO:0000313" key="4">
    <source>
        <dbReference type="RefSeq" id="XP_015887625.2"/>
    </source>
</evidence>
<evidence type="ECO:0000313" key="3">
    <source>
        <dbReference type="Proteomes" id="UP001652623"/>
    </source>
</evidence>
<accession>A0A6P3ZZA4</accession>
<dbReference type="InterPro" id="IPR046431">
    <property type="entry name" value="FAF_dom"/>
</dbReference>
<feature type="domain" description="FAF" evidence="2">
    <location>
        <begin position="125"/>
        <end position="183"/>
    </location>
</feature>
<dbReference type="Proteomes" id="UP001652623">
    <property type="component" value="Chromosome 5"/>
</dbReference>
<dbReference type="InParanoid" id="A0A6P3ZZA4"/>
<evidence type="ECO:0000256" key="1">
    <source>
        <dbReference type="ARBA" id="ARBA00008690"/>
    </source>
</evidence>
<reference evidence="4" key="1">
    <citation type="submission" date="2025-08" db="UniProtKB">
        <authorList>
            <consortium name="RefSeq"/>
        </authorList>
    </citation>
    <scope>IDENTIFICATION</scope>
    <source>
        <tissue evidence="4">Seedling</tissue>
    </source>
</reference>
<evidence type="ECO:0000259" key="2">
    <source>
        <dbReference type="Pfam" id="PF11250"/>
    </source>
</evidence>
<dbReference type="PANTHER" id="PTHR33155:SF17">
    <property type="entry name" value="F2E2.18-RELATED"/>
    <property type="match status" value="1"/>
</dbReference>
<comment type="similarity">
    <text evidence="1">Belongs to the fantastic four family.</text>
</comment>
<dbReference type="PANTHER" id="PTHR33155">
    <property type="entry name" value="FANTASTIC FOUR-LIKE PROTEIN (DUF3049)"/>
    <property type="match status" value="1"/>
</dbReference>
<keyword evidence="3" id="KW-1185">Reference proteome</keyword>
<dbReference type="KEGG" id="zju:107422664"/>
<protein>
    <submittedName>
        <fullName evidence="4">Uncharacterized protein LOC107422664</fullName>
    </submittedName>
</protein>
<dbReference type="RefSeq" id="XP_015887625.2">
    <property type="nucleotide sequence ID" value="XM_016032139.4"/>
</dbReference>
<dbReference type="GeneID" id="107422664"/>
<dbReference type="AlphaFoldDB" id="A0A6P3ZZA4"/>
<organism evidence="3 4">
    <name type="scientific">Ziziphus jujuba</name>
    <name type="common">Chinese jujube</name>
    <name type="synonym">Ziziphus sativa</name>
    <dbReference type="NCBI Taxonomy" id="326968"/>
    <lineage>
        <taxon>Eukaryota</taxon>
        <taxon>Viridiplantae</taxon>
        <taxon>Streptophyta</taxon>
        <taxon>Embryophyta</taxon>
        <taxon>Tracheophyta</taxon>
        <taxon>Spermatophyta</taxon>
        <taxon>Magnoliopsida</taxon>
        <taxon>eudicotyledons</taxon>
        <taxon>Gunneridae</taxon>
        <taxon>Pentapetalae</taxon>
        <taxon>rosids</taxon>
        <taxon>fabids</taxon>
        <taxon>Rosales</taxon>
        <taxon>Rhamnaceae</taxon>
        <taxon>Paliureae</taxon>
        <taxon>Ziziphus</taxon>
    </lineage>
</organism>
<dbReference type="Pfam" id="PF11250">
    <property type="entry name" value="FAF"/>
    <property type="match status" value="1"/>
</dbReference>
<proteinExistence type="inferred from homology"/>
<sequence length="296" mass="33711">MTTTSNSLSFSSLGTSDASLHVNRLCLEDLTLCSDIQQPPERQPSCSGGDCRSIMTDFLSTSPCLSSSFNIGDYIGAESCVDVLKDDDQDQRPLDINDHHHDDLIRNRQPLSCKRDQRQSLKKREFPPPIPLLARTENLHCHMPWVLKRHYTSDGRLILTEEKVKHHEYFRAHRSNGRLTLQLVPLDDDDDDAVLAVDNLQMDDEDDDEETDEIKIETDPSDVNKDDDDYDDDDDKDYDFMEVEKEVEVDNKEHDILEAKKGNDGKYCMKYNSVRSASTCIFGVPVPVPAIRPVHT</sequence>